<dbReference type="SUPFAM" id="SSF81301">
    <property type="entry name" value="Nucleotidyltransferase"/>
    <property type="match status" value="1"/>
</dbReference>
<evidence type="ECO:0000313" key="3">
    <source>
        <dbReference type="Proteomes" id="UP000320648"/>
    </source>
</evidence>
<protein>
    <recommendedName>
        <fullName evidence="1">RelA/SpoT domain-containing protein</fullName>
    </recommendedName>
</protein>
<dbReference type="EMBL" id="VMTX01000001">
    <property type="protein sequence ID" value="TVU86665.1"/>
    <property type="molecule type" value="Genomic_DNA"/>
</dbReference>
<dbReference type="InterPro" id="IPR007685">
    <property type="entry name" value="RelA_SpoT"/>
</dbReference>
<accession>A0A558IZ81</accession>
<dbReference type="AlphaFoldDB" id="A0A558IZ81"/>
<dbReference type="PANTHER" id="PTHR47837">
    <property type="entry name" value="GTP PYROPHOSPHOKINASE YJBM"/>
    <property type="match status" value="1"/>
</dbReference>
<dbReference type="GO" id="GO:0015969">
    <property type="term" value="P:guanosine tetraphosphate metabolic process"/>
    <property type="evidence" value="ECO:0007669"/>
    <property type="project" value="InterPro"/>
</dbReference>
<dbReference type="Pfam" id="PF04607">
    <property type="entry name" value="RelA_SpoT"/>
    <property type="match status" value="1"/>
</dbReference>
<dbReference type="InterPro" id="IPR052366">
    <property type="entry name" value="GTP_Pyrophosphokinase"/>
</dbReference>
<comment type="caution">
    <text evidence="2">The sequence shown here is derived from an EMBL/GenBank/DDBJ whole genome shotgun (WGS) entry which is preliminary data.</text>
</comment>
<dbReference type="Proteomes" id="UP000320648">
    <property type="component" value="Unassembled WGS sequence"/>
</dbReference>
<sequence>MKSVCTAWGERVKVSNETSTDATYLCKRRPFSNSQIDKLGEFYVGKRSTPPDCQEEIIAWYEWIKDETTKLVSSAVQSIDADGQGPFEAVQSGRVKTRSSIADKLNRGSRLSAMQDFAGVRFDLGATHSVLLDIAKAIEVLVKQVNAEVTIKNYLSNPQRGYRAVHVWITSKPTGRVEIQLRTQLQAEWANTFEKLADLTGRRIRYEDDYRPAHPDLQSLRANLLEISDRFYNMETSLEKGYESAQNGLQSMTATSRAIPVDPHVHRDRAKFYMHMANYELELADTAENNNDTLKALRKLQDALTGLPIESEQIND</sequence>
<dbReference type="PANTHER" id="PTHR47837:SF1">
    <property type="entry name" value="GTP PYROPHOSPHOKINASE YJBM"/>
    <property type="match status" value="1"/>
</dbReference>
<gene>
    <name evidence="2" type="ORF">FQN05_00080</name>
</gene>
<dbReference type="CDD" id="cd05399">
    <property type="entry name" value="NT_Rel-Spo_like"/>
    <property type="match status" value="1"/>
</dbReference>
<dbReference type="SMART" id="SM00954">
    <property type="entry name" value="RelA_SpoT"/>
    <property type="match status" value="1"/>
</dbReference>
<feature type="domain" description="RelA/SpoT" evidence="1">
    <location>
        <begin position="93"/>
        <end position="204"/>
    </location>
</feature>
<dbReference type="InterPro" id="IPR043519">
    <property type="entry name" value="NT_sf"/>
</dbReference>
<evidence type="ECO:0000313" key="2">
    <source>
        <dbReference type="EMBL" id="TVU86665.1"/>
    </source>
</evidence>
<dbReference type="Gene3D" id="3.30.460.10">
    <property type="entry name" value="Beta Polymerase, domain 2"/>
    <property type="match status" value="1"/>
</dbReference>
<proteinExistence type="predicted"/>
<name>A0A558IZ81_9CORY</name>
<organism evidence="2 3">
    <name type="scientific">Corynebacterium aurimucosum</name>
    <dbReference type="NCBI Taxonomy" id="169292"/>
    <lineage>
        <taxon>Bacteria</taxon>
        <taxon>Bacillati</taxon>
        <taxon>Actinomycetota</taxon>
        <taxon>Actinomycetes</taxon>
        <taxon>Mycobacteriales</taxon>
        <taxon>Corynebacteriaceae</taxon>
        <taxon>Corynebacterium</taxon>
    </lineage>
</organism>
<evidence type="ECO:0000259" key="1">
    <source>
        <dbReference type="SMART" id="SM00954"/>
    </source>
</evidence>
<reference evidence="2 3" key="1">
    <citation type="submission" date="2019-07" db="EMBL/GenBank/DDBJ databases">
        <title>Draft genome of C. aurimucosum strain 15-4290.</title>
        <authorList>
            <person name="Pacheco L.G.C."/>
            <person name="Aguiar E.R.G.R."/>
            <person name="Navas J."/>
            <person name="Santos C.S."/>
            <person name="Rocha D.J.P.G."/>
        </authorList>
    </citation>
    <scope>NUCLEOTIDE SEQUENCE [LARGE SCALE GENOMIC DNA]</scope>
    <source>
        <strain evidence="2 3">15-4290</strain>
    </source>
</reference>